<evidence type="ECO:0000256" key="9">
    <source>
        <dbReference type="SAM" id="MobiDB-lite"/>
    </source>
</evidence>
<dbReference type="PROSITE" id="PS51846">
    <property type="entry name" value="CNNM"/>
    <property type="match status" value="1"/>
</dbReference>
<keyword evidence="14" id="KW-1185">Reference proteome</keyword>
<evidence type="ECO:0000256" key="10">
    <source>
        <dbReference type="SAM" id="Phobius"/>
    </source>
</evidence>
<dbReference type="PANTHER" id="PTHR22777:SF4">
    <property type="entry name" value="UPF0053 PROTEIN SLL1254"/>
    <property type="match status" value="1"/>
</dbReference>
<proteinExistence type="predicted"/>
<evidence type="ECO:0000256" key="4">
    <source>
        <dbReference type="ARBA" id="ARBA00022989"/>
    </source>
</evidence>
<evidence type="ECO:0000256" key="5">
    <source>
        <dbReference type="ARBA" id="ARBA00023122"/>
    </source>
</evidence>
<feature type="domain" description="CNNM transmembrane" evidence="12">
    <location>
        <begin position="1"/>
        <end position="177"/>
    </location>
</feature>
<feature type="transmembrane region" description="Helical" evidence="10">
    <location>
        <begin position="117"/>
        <end position="136"/>
    </location>
</feature>
<keyword evidence="2 8" id="KW-0812">Transmembrane</keyword>
<dbReference type="InterPro" id="IPR046342">
    <property type="entry name" value="CBS_dom_sf"/>
</dbReference>
<dbReference type="SUPFAM" id="SSF54631">
    <property type="entry name" value="CBS-domain pair"/>
    <property type="match status" value="1"/>
</dbReference>
<feature type="domain" description="CBS" evidence="11">
    <location>
        <begin position="261"/>
        <end position="319"/>
    </location>
</feature>
<evidence type="ECO:0000256" key="2">
    <source>
        <dbReference type="ARBA" id="ARBA00022692"/>
    </source>
</evidence>
<dbReference type="CDD" id="cd04590">
    <property type="entry name" value="CBS_pair_CorC_HlyC_assoc"/>
    <property type="match status" value="1"/>
</dbReference>
<evidence type="ECO:0000259" key="11">
    <source>
        <dbReference type="PROSITE" id="PS51371"/>
    </source>
</evidence>
<dbReference type="InterPro" id="IPR002550">
    <property type="entry name" value="CNNM"/>
</dbReference>
<evidence type="ECO:0000313" key="13">
    <source>
        <dbReference type="EMBL" id="ATD68674.1"/>
    </source>
</evidence>
<dbReference type="Pfam" id="PF00571">
    <property type="entry name" value="CBS"/>
    <property type="match status" value="1"/>
</dbReference>
<dbReference type="Gene3D" id="3.10.580.10">
    <property type="entry name" value="CBS-domain"/>
    <property type="match status" value="1"/>
</dbReference>
<dbReference type="Pfam" id="PF01595">
    <property type="entry name" value="CNNM"/>
    <property type="match status" value="1"/>
</dbReference>
<dbReference type="PROSITE" id="PS51371">
    <property type="entry name" value="CBS"/>
    <property type="match status" value="1"/>
</dbReference>
<dbReference type="OrthoDB" id="9798188at2"/>
<dbReference type="Proteomes" id="UP000218968">
    <property type="component" value="Chromosome"/>
</dbReference>
<dbReference type="GO" id="GO:0005886">
    <property type="term" value="C:plasma membrane"/>
    <property type="evidence" value="ECO:0007669"/>
    <property type="project" value="TreeGrafter"/>
</dbReference>
<keyword evidence="4 8" id="KW-1133">Transmembrane helix</keyword>
<dbReference type="InterPro" id="IPR044751">
    <property type="entry name" value="Ion_transp-like_CBS"/>
</dbReference>
<evidence type="ECO:0000256" key="6">
    <source>
        <dbReference type="ARBA" id="ARBA00023136"/>
    </source>
</evidence>
<dbReference type="AlphaFoldDB" id="A0A290XHP2"/>
<dbReference type="KEGG" id="lum:CNR27_03610"/>
<evidence type="ECO:0000313" key="14">
    <source>
        <dbReference type="Proteomes" id="UP000218968"/>
    </source>
</evidence>
<dbReference type="EMBL" id="CP023406">
    <property type="protein sequence ID" value="ATD68674.1"/>
    <property type="molecule type" value="Genomic_DNA"/>
</dbReference>
<keyword evidence="5 7" id="KW-0129">CBS domain</keyword>
<sequence length="365" mass="39939">MLVYLGLAIVLSFLCSIAESVLLSITPSFIAHLRAERPHLAGTLKTLRYDRIDQSLAAILTLNTIAHTAGAVGAGAKASDAFGSAWVGVFSAVATLLILFLSEIVPKSLGAQYWRQLAAPVASFVRLLIVVLYPLIRLSDMLTRLISRGRRAHVFNREEFIAMAGVGERSGDILPRESRVLRNLFRMAELRAEDVMTPRPVVAALRDDTTVSQALADPRVAPFSRIPIYRQDIDDADAFVLRAELLQAEARDEGGGPLRPLARELRSVPEGMPLTALLDFLLDGRQQIVLVVDEYGATRGLVTMEDVVETLLGQEIVDESDRVDDMQRLARRRWEERAAAHGLAVSPGDHEHDRSDPANPGGAQG</sequence>
<gene>
    <name evidence="13" type="ORF">CNR27_03610</name>
</gene>
<dbReference type="PANTHER" id="PTHR22777">
    <property type="entry name" value="HEMOLYSIN-RELATED"/>
    <property type="match status" value="1"/>
</dbReference>
<organism evidence="13 14">
    <name type="scientific">Luteimonas chenhongjianii</name>
    <dbReference type="NCBI Taxonomy" id="2006110"/>
    <lineage>
        <taxon>Bacteria</taxon>
        <taxon>Pseudomonadati</taxon>
        <taxon>Pseudomonadota</taxon>
        <taxon>Gammaproteobacteria</taxon>
        <taxon>Lysobacterales</taxon>
        <taxon>Lysobacteraceae</taxon>
        <taxon>Luteimonas</taxon>
    </lineage>
</organism>
<accession>A0A290XHP2</accession>
<protein>
    <submittedName>
        <fullName evidence="13">Hemolysin</fullName>
    </submittedName>
</protein>
<evidence type="ECO:0000256" key="3">
    <source>
        <dbReference type="ARBA" id="ARBA00022737"/>
    </source>
</evidence>
<keyword evidence="3" id="KW-0677">Repeat</keyword>
<dbReference type="InterPro" id="IPR000644">
    <property type="entry name" value="CBS_dom"/>
</dbReference>
<reference evidence="14" key="1">
    <citation type="submission" date="2017-09" db="EMBL/GenBank/DDBJ databases">
        <title>Luteimonas liuhanmingii sp.nov., isolated from the intestinal contents of Tibetan Plateau Pika in Yushu, Qinghai Province, China.</title>
        <authorList>
            <person name="Gui Z."/>
        </authorList>
    </citation>
    <scope>NUCLEOTIDE SEQUENCE [LARGE SCALE GENOMIC DNA]</scope>
    <source>
        <strain evidence="14">100111</strain>
    </source>
</reference>
<evidence type="ECO:0000256" key="7">
    <source>
        <dbReference type="PROSITE-ProRule" id="PRU00703"/>
    </source>
</evidence>
<feature type="transmembrane region" description="Helical" evidence="10">
    <location>
        <begin position="85"/>
        <end position="105"/>
    </location>
</feature>
<evidence type="ECO:0000256" key="8">
    <source>
        <dbReference type="PROSITE-ProRule" id="PRU01193"/>
    </source>
</evidence>
<name>A0A290XHP2_9GAMM</name>
<evidence type="ECO:0000259" key="12">
    <source>
        <dbReference type="PROSITE" id="PS51846"/>
    </source>
</evidence>
<evidence type="ECO:0000256" key="1">
    <source>
        <dbReference type="ARBA" id="ARBA00004141"/>
    </source>
</evidence>
<feature type="region of interest" description="Disordered" evidence="9">
    <location>
        <begin position="340"/>
        <end position="365"/>
    </location>
</feature>
<comment type="subcellular location">
    <subcellularLocation>
        <location evidence="1">Membrane</location>
        <topology evidence="1">Multi-pass membrane protein</topology>
    </subcellularLocation>
</comment>
<keyword evidence="6 8" id="KW-0472">Membrane</keyword>